<dbReference type="OMA" id="TTEYGNI"/>
<dbReference type="Gene3D" id="3.40.50.300">
    <property type="entry name" value="P-loop containing nucleotide triphosphate hydrolases"/>
    <property type="match status" value="2"/>
</dbReference>
<dbReference type="GeneID" id="66911820"/>
<evidence type="ECO:0000313" key="3">
    <source>
        <dbReference type="EMBL" id="MBD4336839.1"/>
    </source>
</evidence>
<dbReference type="Proteomes" id="UP000052230">
    <property type="component" value="Unassembled WGS sequence"/>
</dbReference>
<dbReference type="Pfam" id="PF05872">
    <property type="entry name" value="HerA_C"/>
    <property type="match status" value="1"/>
</dbReference>
<evidence type="ECO:0000259" key="1">
    <source>
        <dbReference type="Pfam" id="PF05872"/>
    </source>
</evidence>
<sequence length="501" mass="53637">MASFLLGKGVTDDIPVVLEARFGNRHGLVAGATGTGKTVTLMTLAEGFSRLGVPVFLADVKGDVAGLAVAGDGAAGVLQRANDTGMTDYAPAANPVVFWDLYGQLGHPVRTTVSEMGPTLLARILELNDTQSGVLDIVFKLADDRGLLLLDLDDLRALLALVVQERKELSTSYGLVSSQSVAAIQRALLRLSQDGGEQFFGEPALELAELMRVTPDGRGVIGILAANQLVLKPKLYSTFLLWLLSELFERLPEVGDLEQPTLVFVFDEAHLLFDDAPAALVQRIEQVVRLIRSKGVGVYFCSQFPDDIPDNILGQLGNRVQHALRAYTPRDQKAVKTAAQTFVGNPKLDVATAISSLGTGEALVSPLQGKGVPAPVQQTLIAPPRCRMGAISETERTQVRATSPVGTRYDTAINRQSAAELLARRVEQVAEHNAAPPARTRADDDAHDSGFGQAVKDAVFGTNRRQGMLEAMAKQTSRTVGNKIGQQIVRGIFGSIFGGKR</sequence>
<gene>
    <name evidence="3" type="ORF">GUH15_12380</name>
    <name evidence="2" type="ORF">XAC3562_610072</name>
</gene>
<protein>
    <submittedName>
        <fullName evidence="3">DUF853 family protein</fullName>
    </submittedName>
    <submittedName>
        <fullName evidence="2">Putative ATPase</fullName>
    </submittedName>
</protein>
<evidence type="ECO:0000313" key="4">
    <source>
        <dbReference type="Proteomes" id="UP000052230"/>
    </source>
</evidence>
<organism evidence="2 4">
    <name type="scientific">Xanthomonas citri pv. citri</name>
    <dbReference type="NCBI Taxonomy" id="611301"/>
    <lineage>
        <taxon>Bacteria</taxon>
        <taxon>Pseudomonadati</taxon>
        <taxon>Pseudomonadota</taxon>
        <taxon>Gammaproteobacteria</taxon>
        <taxon>Lysobacterales</taxon>
        <taxon>Lysobacteraceae</taxon>
        <taxon>Xanthomonas</taxon>
    </lineage>
</organism>
<dbReference type="KEGG" id="xcw:J162_02898"/>
<name>A0A0U5BVM4_XANCI</name>
<dbReference type="InterPro" id="IPR051162">
    <property type="entry name" value="T4SS_component"/>
</dbReference>
<proteinExistence type="predicted"/>
<dbReference type="KEGG" id="xcu:J159_02895"/>
<keyword evidence="4" id="KW-1185">Reference proteome</keyword>
<dbReference type="KEGG" id="xcm:J164_02895"/>
<dbReference type="Proteomes" id="UP000653002">
    <property type="component" value="Unassembled WGS sequence"/>
</dbReference>
<dbReference type="AlphaFoldDB" id="A0A0U5BVM4"/>
<dbReference type="EMBL" id="CCXZ01000157">
    <property type="protein sequence ID" value="CEG17200.1"/>
    <property type="molecule type" value="Genomic_DNA"/>
</dbReference>
<dbReference type="KEGG" id="xcf:J172_02903"/>
<dbReference type="KEGG" id="xcn:J169_02910"/>
<dbReference type="PANTHER" id="PTHR30121">
    <property type="entry name" value="UNCHARACTERIZED PROTEIN YJGR-RELATED"/>
    <property type="match status" value="1"/>
</dbReference>
<dbReference type="PATRIC" id="fig|434928.28.peg.2976"/>
<evidence type="ECO:0000313" key="2">
    <source>
        <dbReference type="EMBL" id="CEG17200.1"/>
    </source>
</evidence>
<dbReference type="RefSeq" id="WP_011051790.1">
    <property type="nucleotide sequence ID" value="NZ_CM007619.1"/>
</dbReference>
<dbReference type="KEGG" id="xcr:J163_02895"/>
<dbReference type="EMBL" id="JAABFR010000945">
    <property type="protein sequence ID" value="MBD4336839.1"/>
    <property type="molecule type" value="Genomic_DNA"/>
</dbReference>
<dbReference type="InterPro" id="IPR027417">
    <property type="entry name" value="P-loop_NTPase"/>
</dbReference>
<reference evidence="2 4" key="1">
    <citation type="submission" date="2014-09" db="EMBL/GenBank/DDBJ databases">
        <authorList>
            <person name="Regsiter A."/>
        </authorList>
    </citation>
    <scope>NUCLEOTIDE SEQUENCE [LARGE SCALE GENOMIC DNA]</scope>
</reference>
<comment type="caution">
    <text evidence="2">The sequence shown here is derived from an EMBL/GenBank/DDBJ whole genome shotgun (WGS) entry which is preliminary data.</text>
</comment>
<dbReference type="SUPFAM" id="SSF52540">
    <property type="entry name" value="P-loop containing nucleoside triphosphate hydrolases"/>
    <property type="match status" value="1"/>
</dbReference>
<accession>A0A0U5BVM4</accession>
<reference evidence="3" key="2">
    <citation type="submission" date="2020-01" db="EMBL/GenBank/DDBJ databases">
        <authorList>
            <person name="Richard D."/>
        </authorList>
    </citation>
    <scope>NUCLEOTIDE SEQUENCE</scope>
    <source>
        <strain evidence="3">JP541</strain>
    </source>
</reference>
<dbReference type="PANTHER" id="PTHR30121:SF6">
    <property type="entry name" value="SLR6007 PROTEIN"/>
    <property type="match status" value="1"/>
</dbReference>
<feature type="domain" description="Helicase HerA-like C-terminal" evidence="1">
    <location>
        <begin position="12"/>
        <end position="501"/>
    </location>
</feature>
<dbReference type="InterPro" id="IPR033186">
    <property type="entry name" value="HerA_C"/>
</dbReference>